<dbReference type="AlphaFoldDB" id="A0A395J7W9"/>
<sequence length="76" mass="8777">MVIQPHDVDVNNSSYKESRSSLQNMLRKTSPYCFLVMAKNETDLTNMVALVSKEFYTITHWNYTRPGLQAMPSPHI</sequence>
<keyword evidence="2" id="KW-1185">Reference proteome</keyword>
<reference evidence="1 2" key="1">
    <citation type="submission" date="2018-06" db="EMBL/GenBank/DDBJ databases">
        <title>Genome Sequence of the Brown Rot Fungal Pathogen Monilinia fructigena.</title>
        <authorList>
            <person name="Landi L."/>
            <person name="De Miccolis Angelini R.M."/>
            <person name="Pollastro S."/>
            <person name="Abate D."/>
            <person name="Faretra F."/>
            <person name="Romanazzi G."/>
        </authorList>
    </citation>
    <scope>NUCLEOTIDE SEQUENCE [LARGE SCALE GENOMIC DNA]</scope>
    <source>
        <strain evidence="1 2">Mfrg269</strain>
    </source>
</reference>
<evidence type="ECO:0000313" key="1">
    <source>
        <dbReference type="EMBL" id="RAL68605.1"/>
    </source>
</evidence>
<comment type="caution">
    <text evidence="1">The sequence shown here is derived from an EMBL/GenBank/DDBJ whole genome shotgun (WGS) entry which is preliminary data.</text>
</comment>
<dbReference type="Proteomes" id="UP000249056">
    <property type="component" value="Unassembled WGS sequence"/>
</dbReference>
<dbReference type="EMBL" id="QKRW01000001">
    <property type="protein sequence ID" value="RAL68605.1"/>
    <property type="molecule type" value="Genomic_DNA"/>
</dbReference>
<proteinExistence type="predicted"/>
<gene>
    <name evidence="1" type="ORF">DID88_007320</name>
</gene>
<accession>A0A395J7W9</accession>
<evidence type="ECO:0000313" key="2">
    <source>
        <dbReference type="Proteomes" id="UP000249056"/>
    </source>
</evidence>
<protein>
    <submittedName>
        <fullName evidence="1">Uncharacterized protein</fullName>
    </submittedName>
</protein>
<organism evidence="1 2">
    <name type="scientific">Monilinia fructigena</name>
    <dbReference type="NCBI Taxonomy" id="38457"/>
    <lineage>
        <taxon>Eukaryota</taxon>
        <taxon>Fungi</taxon>
        <taxon>Dikarya</taxon>
        <taxon>Ascomycota</taxon>
        <taxon>Pezizomycotina</taxon>
        <taxon>Leotiomycetes</taxon>
        <taxon>Helotiales</taxon>
        <taxon>Sclerotiniaceae</taxon>
        <taxon>Monilinia</taxon>
    </lineage>
</organism>
<name>A0A395J7W9_9HELO</name>